<feature type="transmembrane region" description="Helical" evidence="1">
    <location>
        <begin position="92"/>
        <end position="109"/>
    </location>
</feature>
<keyword evidence="1" id="KW-0812">Transmembrane</keyword>
<dbReference type="RefSeq" id="WP_009142250.1">
    <property type="nucleotide sequence ID" value="NZ_GL830939.1"/>
</dbReference>
<dbReference type="Pfam" id="PF09605">
    <property type="entry name" value="Trep_Strep"/>
    <property type="match status" value="1"/>
</dbReference>
<proteinExistence type="predicted"/>
<name>E8LH62_SUCHY</name>
<gene>
    <name evidence="2" type="ORF">HMPREF9444_00018</name>
</gene>
<keyword evidence="1" id="KW-0472">Membrane</keyword>
<dbReference type="HOGENOM" id="CLU_111157_0_0_6"/>
<reference evidence="2 3" key="1">
    <citation type="submission" date="2011-01" db="EMBL/GenBank/DDBJ databases">
        <authorList>
            <person name="Weinstock G."/>
            <person name="Sodergren E."/>
            <person name="Clifton S."/>
            <person name="Fulton L."/>
            <person name="Fulton B."/>
            <person name="Courtney L."/>
            <person name="Fronick C."/>
            <person name="Harrison M."/>
            <person name="Strong C."/>
            <person name="Farmer C."/>
            <person name="Delahaunty K."/>
            <person name="Markovic C."/>
            <person name="Hall O."/>
            <person name="Minx P."/>
            <person name="Tomlinson C."/>
            <person name="Mitreva M."/>
            <person name="Hou S."/>
            <person name="Chen J."/>
            <person name="Wollam A."/>
            <person name="Pepin K.H."/>
            <person name="Johnson M."/>
            <person name="Bhonagiri V."/>
            <person name="Zhang X."/>
            <person name="Suruliraj S."/>
            <person name="Warren W."/>
            <person name="Chinwalla A."/>
            <person name="Mardis E.R."/>
            <person name="Wilson R.K."/>
        </authorList>
    </citation>
    <scope>NUCLEOTIDE SEQUENCE [LARGE SCALE GENOMIC DNA]</scope>
    <source>
        <strain evidence="3">DSM 22608 / JCM 16073 / KCTC 15190 / YIT 12066</strain>
    </source>
</reference>
<feature type="transmembrane region" description="Helical" evidence="1">
    <location>
        <begin position="116"/>
        <end position="138"/>
    </location>
</feature>
<dbReference type="EMBL" id="AEVO01000001">
    <property type="protein sequence ID" value="EFY08156.1"/>
    <property type="molecule type" value="Genomic_DNA"/>
</dbReference>
<organism evidence="2 3">
    <name type="scientific">Succinatimonas hippei (strain DSM 22608 / JCM 16073 / KCTC 15190 / YIT 12066)</name>
    <dbReference type="NCBI Taxonomy" id="762983"/>
    <lineage>
        <taxon>Bacteria</taxon>
        <taxon>Pseudomonadati</taxon>
        <taxon>Pseudomonadota</taxon>
        <taxon>Gammaproteobacteria</taxon>
        <taxon>Aeromonadales</taxon>
        <taxon>Succinivibrionaceae</taxon>
        <taxon>Succinatimonas</taxon>
    </lineage>
</organism>
<feature type="transmembrane region" description="Helical" evidence="1">
    <location>
        <begin position="41"/>
        <end position="59"/>
    </location>
</feature>
<sequence length="180" mass="19162">MQKIKKRYFNCRELVVLGVFAAAAKVVTLVIALAGGGLNPVSLVLKNLVFTTLLVVLLYKVRKFGTLSLFAVISGLISFLLLGGGITSIPTTLTAAIAAEFIVLATGGFKRFYAPVLAVFLYDFISKLLSLGVSYVIMRESPGLMVVVVVIVGVGYIGSLIGLYTGVRSARELKHAGIIH</sequence>
<protein>
    <submittedName>
        <fullName evidence="2">Hypothetical bacterial integral membrane protein (Trep_Strep)</fullName>
    </submittedName>
</protein>
<evidence type="ECO:0000256" key="1">
    <source>
        <dbReference type="SAM" id="Phobius"/>
    </source>
</evidence>
<dbReference type="Proteomes" id="UP000018458">
    <property type="component" value="Unassembled WGS sequence"/>
</dbReference>
<feature type="transmembrane region" description="Helical" evidence="1">
    <location>
        <begin position="66"/>
        <end position="86"/>
    </location>
</feature>
<evidence type="ECO:0000313" key="3">
    <source>
        <dbReference type="Proteomes" id="UP000018458"/>
    </source>
</evidence>
<dbReference type="InterPro" id="IPR011733">
    <property type="entry name" value="CHP02185_IM"/>
</dbReference>
<feature type="transmembrane region" description="Helical" evidence="1">
    <location>
        <begin position="144"/>
        <end position="164"/>
    </location>
</feature>
<dbReference type="AlphaFoldDB" id="E8LH62"/>
<keyword evidence="3" id="KW-1185">Reference proteome</keyword>
<accession>E8LH62</accession>
<evidence type="ECO:0000313" key="2">
    <source>
        <dbReference type="EMBL" id="EFY08156.1"/>
    </source>
</evidence>
<keyword evidence="1" id="KW-1133">Transmembrane helix</keyword>
<dbReference type="OrthoDB" id="5421299at2"/>
<dbReference type="eggNOG" id="ENOG5031U0A">
    <property type="taxonomic scope" value="Bacteria"/>
</dbReference>
<dbReference type="STRING" id="762983.HMPREF9444_00018"/>
<comment type="caution">
    <text evidence="2">The sequence shown here is derived from an EMBL/GenBank/DDBJ whole genome shotgun (WGS) entry which is preliminary data.</text>
</comment>
<feature type="transmembrane region" description="Helical" evidence="1">
    <location>
        <begin position="14"/>
        <end position="35"/>
    </location>
</feature>